<proteinExistence type="predicted"/>
<dbReference type="RefSeq" id="WP_132861674.1">
    <property type="nucleotide sequence ID" value="NZ_SMGR01000004.1"/>
</dbReference>
<dbReference type="OrthoDB" id="9342475at2"/>
<accession>A0A4R1N2Z8</accession>
<evidence type="ECO:0000313" key="1">
    <source>
        <dbReference type="EMBL" id="TCK99841.1"/>
    </source>
</evidence>
<dbReference type="InterPro" id="IPR015943">
    <property type="entry name" value="WD40/YVTN_repeat-like_dom_sf"/>
</dbReference>
<protein>
    <recommendedName>
        <fullName evidence="3">6-phosphogluconolactonase (Cycloisomerase 2 family)</fullName>
    </recommendedName>
</protein>
<dbReference type="Gene3D" id="2.130.10.10">
    <property type="entry name" value="YVTN repeat-like/Quinoprotein amine dehydrogenase"/>
    <property type="match status" value="1"/>
</dbReference>
<reference evidence="1 2" key="1">
    <citation type="submission" date="2019-03" db="EMBL/GenBank/DDBJ databases">
        <title>Genomic Encyclopedia of Archaeal and Bacterial Type Strains, Phase II (KMG-II): from individual species to whole genera.</title>
        <authorList>
            <person name="Goeker M."/>
        </authorList>
    </citation>
    <scope>NUCLEOTIDE SEQUENCE [LARGE SCALE GENOMIC DNA]</scope>
    <source>
        <strain evidence="1 2">DSM 26433</strain>
    </source>
</reference>
<dbReference type="Proteomes" id="UP000295673">
    <property type="component" value="Unassembled WGS sequence"/>
</dbReference>
<dbReference type="SUPFAM" id="SSF101898">
    <property type="entry name" value="NHL repeat"/>
    <property type="match status" value="1"/>
</dbReference>
<organism evidence="1 2">
    <name type="scientific">Shimia isoporae</name>
    <dbReference type="NCBI Taxonomy" id="647720"/>
    <lineage>
        <taxon>Bacteria</taxon>
        <taxon>Pseudomonadati</taxon>
        <taxon>Pseudomonadota</taxon>
        <taxon>Alphaproteobacteria</taxon>
        <taxon>Rhodobacterales</taxon>
        <taxon>Roseobacteraceae</taxon>
    </lineage>
</organism>
<evidence type="ECO:0000313" key="2">
    <source>
        <dbReference type="Proteomes" id="UP000295673"/>
    </source>
</evidence>
<comment type="caution">
    <text evidence="1">The sequence shown here is derived from an EMBL/GenBank/DDBJ whole genome shotgun (WGS) entry which is preliminary data.</text>
</comment>
<evidence type="ECO:0008006" key="3">
    <source>
        <dbReference type="Google" id="ProtNLM"/>
    </source>
</evidence>
<name>A0A4R1N2Z8_9RHOB</name>
<dbReference type="AlphaFoldDB" id="A0A4R1N2Z8"/>
<dbReference type="EMBL" id="SMGR01000004">
    <property type="protein sequence ID" value="TCK99841.1"/>
    <property type="molecule type" value="Genomic_DNA"/>
</dbReference>
<gene>
    <name evidence="1" type="ORF">BXY66_3545</name>
</gene>
<sequence>MISFELAGVLAGGSLSVPSENLSILSDTQTGQPIVLHHGNGTATRLVTQNNSLAEADSLSLLSESRTTLGPDVSPHSLAQPVITHLEHTASASMSGSVSTFLNNIDHHNQSACLLGYRWDDTLLLYVAQPSTGGISVYSQDTQGGLNFVTETFSGDPMHGSGISCMARIKTPSGDFLFSGSTLSHCLAAYQIDASGIPQYIGSIGANDGSFPVQTITAMVPAQIEGTNYLVVAASDSSSLSVLEVANDGQLTVKDHALDSSLSRFAGVTEIDTITVNGHVFIFATGSDDGISVMSLLPGGRLLPLSTIADSGSSALQNISSLKAVLVGDEI</sequence>
<keyword evidence="2" id="KW-1185">Reference proteome</keyword>